<dbReference type="PANTHER" id="PTHR28196">
    <property type="entry name" value="NUCLEOLAR PROTEIN NET1-RELATED"/>
    <property type="match status" value="1"/>
</dbReference>
<dbReference type="GO" id="GO:0000183">
    <property type="term" value="P:rDNA heterochromatin formation"/>
    <property type="evidence" value="ECO:0007669"/>
    <property type="project" value="InterPro"/>
</dbReference>
<feature type="compositionally biased region" description="Polar residues" evidence="1">
    <location>
        <begin position="640"/>
        <end position="652"/>
    </location>
</feature>
<dbReference type="OrthoDB" id="6365676at2759"/>
<comment type="caution">
    <text evidence="3">The sequence shown here is derived from an EMBL/GenBank/DDBJ whole genome shotgun (WGS) entry which is preliminary data.</text>
</comment>
<dbReference type="PANTHER" id="PTHR28196:SF1">
    <property type="entry name" value="NUCLEOLAR PROTEIN NET1-RELATED"/>
    <property type="match status" value="1"/>
</dbReference>
<feature type="region of interest" description="Disordered" evidence="1">
    <location>
        <begin position="633"/>
        <end position="771"/>
    </location>
</feature>
<proteinExistence type="predicted"/>
<feature type="compositionally biased region" description="Basic and acidic residues" evidence="1">
    <location>
        <begin position="295"/>
        <end position="307"/>
    </location>
</feature>
<reference evidence="3 4" key="1">
    <citation type="journal article" date="2007" name="Proc. Natl. Acad. Sci. U.S.A.">
        <title>Genome sequencing and comparative analysis of Saccharomyces cerevisiae strain YJM789.</title>
        <authorList>
            <person name="Wei W."/>
            <person name="McCusker J.H."/>
            <person name="Hyman R.W."/>
            <person name="Jones T."/>
            <person name="Ning Y."/>
            <person name="Cao Z."/>
            <person name="Gu Z."/>
            <person name="Bruno D."/>
            <person name="Miranda M."/>
            <person name="Nguyen M."/>
            <person name="Wilhelmy J."/>
            <person name="Komp C."/>
            <person name="Tamse R."/>
            <person name="Wang X."/>
            <person name="Jia P."/>
            <person name="Luedi P."/>
            <person name="Oefner P.J."/>
            <person name="David L."/>
            <person name="Dietrich F.S."/>
            <person name="Li Y."/>
            <person name="Davis R.W."/>
            <person name="Steinmetz L.M."/>
        </authorList>
    </citation>
    <scope>NUCLEOTIDE SEQUENCE [LARGE SCALE GENOMIC DNA]</scope>
    <source>
        <strain evidence="3 4">YJM789</strain>
    </source>
</reference>
<dbReference type="GO" id="GO:0016853">
    <property type="term" value="F:isomerase activity"/>
    <property type="evidence" value="ECO:0007669"/>
    <property type="project" value="UniProtKB-KW"/>
</dbReference>
<feature type="domain" description="Nucleolar protein Dnt1-like N-terminal" evidence="2">
    <location>
        <begin position="83"/>
        <end position="152"/>
    </location>
</feature>
<feature type="region of interest" description="Disordered" evidence="1">
    <location>
        <begin position="170"/>
        <end position="189"/>
    </location>
</feature>
<sequence length="771" mass="86409">MIKMWRLQIVLVPPSAQDIITFLEARLNTPQSVSPMVQYNEDIITHNNSINNCSDPSPTSPSSQNSIQSNRSSDFINYLPNCKKFLHFTDGDNTLLQLSNEILTKFDRLYPNFKESIEIVSLQDRHGCDLDSEFIIKDVFENDGVVLVILKDELDWSRNQHISLLQLARQRRRQDNKPSTKSIVTEKRKKISKEDLSSISNKDTMHLIAKSSLKNNFINKSRVSTPLMNEILPLASKYDALNKEKCPMPLTSTVVASNVHKDVKDHARAKEGVVTQGSDNNKENIPSSTQQQKNDGAKRAESKDLDLLRNSSEDADYEPADENSPQISFDSIDTDFQLSTTSHTNSDMHIQYSNPSSGAHSPRKSSLEIKVQNKKGDDLPLNDKDIGENCRRIEAFSDEEDFNETDNDRADSFINNSKKASMGFRDINSDLDSVSFNSDIENAVQSTQSTKNVVSPPFFPEKELNNRLHQSQGKEALFRLVEKEFPDKSLGAASSTSHAKDVKIQETIRKLNRFKPTGETKVQKRNSITEPHYGKFGIMKKDKPKSITSKGVSLETKHFDDPNTIISGEKFAKFGKIKVKRKTDDVGSKVIEFKRKRNMGNRSLKDIFANAGKPPNAASTIKVVKLMRDPVDNSKDKVEATSNSTAQEQEQVSPKLPVMNSTPGKRKNGQAIPSSLERTPQLKKVKVTRSHSSPSSSSSMSLESSLDRSSSDDSDDDSDSRNVQVKKINFKTSHGPAGNSNGKPMLDVDDNEINTKKYQTPKYVESDEDDQ</sequence>
<feature type="compositionally biased region" description="Polar residues" evidence="1">
    <location>
        <begin position="275"/>
        <end position="294"/>
    </location>
</feature>
<protein>
    <submittedName>
        <fullName evidence="3">Topoisomerase I-interacting factor</fullName>
    </submittedName>
</protein>
<dbReference type="EMBL" id="AAFW02000152">
    <property type="protein sequence ID" value="EDN59918.1"/>
    <property type="molecule type" value="Genomic_DNA"/>
</dbReference>
<keyword evidence="3" id="KW-0413">Isomerase</keyword>
<dbReference type="HOGENOM" id="CLU_362533_0_0_1"/>
<dbReference type="InterPro" id="IPR018844">
    <property type="entry name" value="Dnt1-like_N"/>
</dbReference>
<dbReference type="Pfam" id="PF10407">
    <property type="entry name" value="Cytokin_check_N"/>
    <property type="match status" value="1"/>
</dbReference>
<evidence type="ECO:0000313" key="4">
    <source>
        <dbReference type="Proteomes" id="UP000007060"/>
    </source>
</evidence>
<evidence type="ECO:0000313" key="3">
    <source>
        <dbReference type="EMBL" id="EDN59918.1"/>
    </source>
</evidence>
<organism evidence="3 4">
    <name type="scientific">Saccharomyces cerevisiae (strain YJM789)</name>
    <name type="common">Baker's yeast</name>
    <dbReference type="NCBI Taxonomy" id="307796"/>
    <lineage>
        <taxon>Eukaryota</taxon>
        <taxon>Fungi</taxon>
        <taxon>Dikarya</taxon>
        <taxon>Ascomycota</taxon>
        <taxon>Saccharomycotina</taxon>
        <taxon>Saccharomycetes</taxon>
        <taxon>Saccharomycetales</taxon>
        <taxon>Saccharomycetaceae</taxon>
        <taxon>Saccharomyces</taxon>
    </lineage>
</organism>
<name>A6ZZX5_YEAS7</name>
<dbReference type="Proteomes" id="UP000007060">
    <property type="component" value="Unassembled WGS sequence"/>
</dbReference>
<dbReference type="InterPro" id="IPR043185">
    <property type="entry name" value="Net1/Tof2"/>
</dbReference>
<feature type="region of interest" description="Disordered" evidence="1">
    <location>
        <begin position="271"/>
        <end position="330"/>
    </location>
</feature>
<feature type="region of interest" description="Disordered" evidence="1">
    <location>
        <begin position="48"/>
        <end position="69"/>
    </location>
</feature>
<dbReference type="AlphaFoldDB" id="A6ZZX5"/>
<feature type="compositionally biased region" description="Low complexity" evidence="1">
    <location>
        <begin position="690"/>
        <end position="704"/>
    </location>
</feature>
<feature type="compositionally biased region" description="Polar residues" evidence="1">
    <location>
        <begin position="346"/>
        <end position="359"/>
    </location>
</feature>
<evidence type="ECO:0000259" key="2">
    <source>
        <dbReference type="Pfam" id="PF10407"/>
    </source>
</evidence>
<feature type="compositionally biased region" description="Low complexity" evidence="1">
    <location>
        <begin position="51"/>
        <end position="69"/>
    </location>
</feature>
<gene>
    <name evidence="3" type="primary">TOF2</name>
    <name evidence="3" type="ORF">SCY_3385</name>
</gene>
<evidence type="ECO:0000256" key="1">
    <source>
        <dbReference type="SAM" id="MobiDB-lite"/>
    </source>
</evidence>
<feature type="region of interest" description="Disordered" evidence="1">
    <location>
        <begin position="346"/>
        <end position="367"/>
    </location>
</feature>
<accession>A6ZZX5</accession>